<protein>
    <submittedName>
        <fullName evidence="1">Uncharacterized protein</fullName>
    </submittedName>
</protein>
<evidence type="ECO:0000313" key="1">
    <source>
        <dbReference type="EMBL" id="KAK6786188.1"/>
    </source>
</evidence>
<gene>
    <name evidence="1" type="ORF">RDI58_014713</name>
</gene>
<dbReference type="Proteomes" id="UP001371456">
    <property type="component" value="Unassembled WGS sequence"/>
</dbReference>
<organism evidence="1 2">
    <name type="scientific">Solanum bulbocastanum</name>
    <name type="common">Wild potato</name>
    <dbReference type="NCBI Taxonomy" id="147425"/>
    <lineage>
        <taxon>Eukaryota</taxon>
        <taxon>Viridiplantae</taxon>
        <taxon>Streptophyta</taxon>
        <taxon>Embryophyta</taxon>
        <taxon>Tracheophyta</taxon>
        <taxon>Spermatophyta</taxon>
        <taxon>Magnoliopsida</taxon>
        <taxon>eudicotyledons</taxon>
        <taxon>Gunneridae</taxon>
        <taxon>Pentapetalae</taxon>
        <taxon>asterids</taxon>
        <taxon>lamiids</taxon>
        <taxon>Solanales</taxon>
        <taxon>Solanaceae</taxon>
        <taxon>Solanoideae</taxon>
        <taxon>Solaneae</taxon>
        <taxon>Solanum</taxon>
    </lineage>
</organism>
<evidence type="ECO:0000313" key="2">
    <source>
        <dbReference type="Proteomes" id="UP001371456"/>
    </source>
</evidence>
<sequence>MAAPRDPPSPCQRTGSGLPEKCPISHSNLSNRPEKSSKVLFSSCPFVLCFEIRVLRKFGVESLDVKTLVCCSTQVGELEFLL</sequence>
<dbReference type="EMBL" id="JBANQN010000006">
    <property type="protein sequence ID" value="KAK6786188.1"/>
    <property type="molecule type" value="Genomic_DNA"/>
</dbReference>
<comment type="caution">
    <text evidence="1">The sequence shown here is derived from an EMBL/GenBank/DDBJ whole genome shotgun (WGS) entry which is preliminary data.</text>
</comment>
<proteinExistence type="predicted"/>
<accession>A0AAN8TK55</accession>
<dbReference type="AlphaFoldDB" id="A0AAN8TK55"/>
<keyword evidence="2" id="KW-1185">Reference proteome</keyword>
<reference evidence="1 2" key="1">
    <citation type="submission" date="2024-02" db="EMBL/GenBank/DDBJ databases">
        <title>de novo genome assembly of Solanum bulbocastanum strain 11H21.</title>
        <authorList>
            <person name="Hosaka A.J."/>
        </authorList>
    </citation>
    <scope>NUCLEOTIDE SEQUENCE [LARGE SCALE GENOMIC DNA]</scope>
    <source>
        <tissue evidence="1">Young leaves</tissue>
    </source>
</reference>
<name>A0AAN8TK55_SOLBU</name>